<dbReference type="EMBL" id="LN899819">
    <property type="protein sequence ID" value="CUV14577.1"/>
    <property type="molecule type" value="Genomic_DNA"/>
</dbReference>
<organism evidence="1">
    <name type="scientific">Ralstonia solanacearum</name>
    <name type="common">Pseudomonas solanacearum</name>
    <dbReference type="NCBI Taxonomy" id="305"/>
    <lineage>
        <taxon>Bacteria</taxon>
        <taxon>Pseudomonadati</taxon>
        <taxon>Pseudomonadota</taxon>
        <taxon>Betaproteobacteria</taxon>
        <taxon>Burkholderiales</taxon>
        <taxon>Burkholderiaceae</taxon>
        <taxon>Ralstonia</taxon>
        <taxon>Ralstonia solanacearum species complex</taxon>
    </lineage>
</organism>
<accession>A0A0S4TX30</accession>
<name>A0A0S4TX30_RALSL</name>
<evidence type="ECO:0000313" key="2">
    <source>
        <dbReference type="EMBL" id="CUV14577.1"/>
    </source>
</evidence>
<evidence type="ECO:0000313" key="1">
    <source>
        <dbReference type="EMBL" id="CUV14572.1"/>
    </source>
</evidence>
<proteinExistence type="predicted"/>
<reference evidence="1" key="1">
    <citation type="submission" date="2015-10" db="EMBL/GenBank/DDBJ databases">
        <authorList>
            <person name="Gilbert D.G."/>
        </authorList>
    </citation>
    <scope>NUCLEOTIDE SEQUENCE</scope>
    <source>
        <strain evidence="1">Phyl III-seqv23</strain>
    </source>
</reference>
<sequence length="62" mass="6632">MDITTANYNAFVTELTALTRKYGVALTAIGGVSIADEPSDFRNVVYVADITSGDLYAQDPES</sequence>
<dbReference type="PATRIC" id="fig|305.106.peg.3962"/>
<protein>
    <submittedName>
        <fullName evidence="1">Uncharacterized protein</fullName>
    </submittedName>
</protein>
<dbReference type="EMBL" id="LN899819">
    <property type="protein sequence ID" value="CUV14572.1"/>
    <property type="molecule type" value="Genomic_DNA"/>
</dbReference>
<gene>
    <name evidence="1" type="ORF">RUN39_v1_870001</name>
    <name evidence="2" type="ORF">RUN39_v1_880002</name>
</gene>
<dbReference type="AlphaFoldDB" id="A0A0S4TX30"/>